<dbReference type="SUPFAM" id="SSF53784">
    <property type="entry name" value="Phosphofructokinase"/>
    <property type="match status" value="1"/>
</dbReference>
<evidence type="ECO:0000256" key="11">
    <source>
        <dbReference type="ARBA" id="ARBA00022840"/>
    </source>
</evidence>
<dbReference type="Pfam" id="PF00365">
    <property type="entry name" value="PFK"/>
    <property type="match status" value="1"/>
</dbReference>
<dbReference type="InterPro" id="IPR022953">
    <property type="entry name" value="ATP_PFK"/>
</dbReference>
<evidence type="ECO:0000313" key="17">
    <source>
        <dbReference type="EMBL" id="GEN89890.1"/>
    </source>
</evidence>
<proteinExistence type="inferred from homology"/>
<comment type="cofactor">
    <cofactor evidence="1">
        <name>Mg(2+)</name>
        <dbReference type="ChEBI" id="CHEBI:18420"/>
    </cofactor>
</comment>
<comment type="pathway">
    <text evidence="4">Carbohydrate degradation; glycolysis; D-glyceraldehyde 3-phosphate and glycerone phosphate from D-glucose: step 3/4.</text>
</comment>
<reference evidence="17 18" key="1">
    <citation type="submission" date="2019-07" db="EMBL/GenBank/DDBJ databases">
        <title>Whole genome shotgun sequence of Oceanobacillus sojae NBRC 105379.</title>
        <authorList>
            <person name="Hosoyama A."/>
            <person name="Uohara A."/>
            <person name="Ohji S."/>
            <person name="Ichikawa N."/>
        </authorList>
    </citation>
    <scope>NUCLEOTIDE SEQUENCE [LARGE SCALE GENOMIC DNA]</scope>
    <source>
        <strain evidence="17 18">NBRC 105379</strain>
    </source>
</reference>
<evidence type="ECO:0000256" key="6">
    <source>
        <dbReference type="ARBA" id="ARBA00022490"/>
    </source>
</evidence>
<dbReference type="GO" id="GO:0070095">
    <property type="term" value="F:fructose-6-phosphate binding"/>
    <property type="evidence" value="ECO:0007669"/>
    <property type="project" value="TreeGrafter"/>
</dbReference>
<dbReference type="GO" id="GO:0016208">
    <property type="term" value="F:AMP binding"/>
    <property type="evidence" value="ECO:0007669"/>
    <property type="project" value="TreeGrafter"/>
</dbReference>
<sequence length="330" mass="35757">MRRVALVTSGGDGAGINSMIEMLSRNKEIDLYGFHDGYDGILANQPIHLTQANCENHSLDGTHFLRTARSKLPYTKNGRQQIIQTLLEQDFECLVICGGSGSQIAAKQIHEEGMNTLFIPMTVDNDVIGTDYTIGYDTALNQILNIIANTQSTAANMPGRIFMIEVLGGNVGNLALESALAGGCDLAIIPEYSTDREEIAKKVQAKLAEKQSLIIICSESAYDSKNYKAGDQGVSFSIAEPIEQLTGVRVRKTVVGFYIRAGHPSNQDAIIASKFGYFTAAAILNEDFGKMIAMNNGAVTTVDYNDLDFSASTTNQDLLEIAKNLNILNS</sequence>
<keyword evidence="11" id="KW-0067">ATP-binding</keyword>
<evidence type="ECO:0000256" key="13">
    <source>
        <dbReference type="ARBA" id="ARBA00023152"/>
    </source>
</evidence>
<dbReference type="Proteomes" id="UP000321558">
    <property type="component" value="Unassembled WGS sequence"/>
</dbReference>
<dbReference type="GO" id="GO:0005524">
    <property type="term" value="F:ATP binding"/>
    <property type="evidence" value="ECO:0007669"/>
    <property type="project" value="UniProtKB-KW"/>
</dbReference>
<evidence type="ECO:0000256" key="2">
    <source>
        <dbReference type="ARBA" id="ARBA00002659"/>
    </source>
</evidence>
<gene>
    <name evidence="17" type="primary">pfkA_2</name>
    <name evidence="17" type="ORF">OSO01_46290</name>
</gene>
<dbReference type="InterPro" id="IPR035966">
    <property type="entry name" value="PKF_sf"/>
</dbReference>
<evidence type="ECO:0000313" key="18">
    <source>
        <dbReference type="Proteomes" id="UP000321558"/>
    </source>
</evidence>
<name>A0A511ZR14_9BACI</name>
<dbReference type="UniPathway" id="UPA00109">
    <property type="reaction ID" value="UER00182"/>
</dbReference>
<evidence type="ECO:0000256" key="7">
    <source>
        <dbReference type="ARBA" id="ARBA00022679"/>
    </source>
</evidence>
<dbReference type="GO" id="GO:0042802">
    <property type="term" value="F:identical protein binding"/>
    <property type="evidence" value="ECO:0007669"/>
    <property type="project" value="TreeGrafter"/>
</dbReference>
<dbReference type="GO" id="GO:0003872">
    <property type="term" value="F:6-phosphofructokinase activity"/>
    <property type="evidence" value="ECO:0007669"/>
    <property type="project" value="UniProtKB-EC"/>
</dbReference>
<comment type="function">
    <text evidence="2">Catalyzes the phosphorylation of D-fructose 6-phosphate to fructose 1,6-bisphosphate by ATP, the first committing step of glycolysis.</text>
</comment>
<dbReference type="GO" id="GO:0046872">
    <property type="term" value="F:metal ion binding"/>
    <property type="evidence" value="ECO:0007669"/>
    <property type="project" value="UniProtKB-KW"/>
</dbReference>
<feature type="domain" description="Phosphofructokinase" evidence="16">
    <location>
        <begin position="3"/>
        <end position="281"/>
    </location>
</feature>
<dbReference type="GO" id="GO:0005945">
    <property type="term" value="C:6-phosphofructokinase complex"/>
    <property type="evidence" value="ECO:0007669"/>
    <property type="project" value="TreeGrafter"/>
</dbReference>
<evidence type="ECO:0000256" key="12">
    <source>
        <dbReference type="ARBA" id="ARBA00022842"/>
    </source>
</evidence>
<keyword evidence="18" id="KW-1185">Reference proteome</keyword>
<keyword evidence="7" id="KW-0808">Transferase</keyword>
<comment type="catalytic activity">
    <reaction evidence="15">
        <text>beta-D-fructose 6-phosphate + ATP = beta-D-fructose 1,6-bisphosphate + ADP + H(+)</text>
        <dbReference type="Rhea" id="RHEA:16109"/>
        <dbReference type="ChEBI" id="CHEBI:15378"/>
        <dbReference type="ChEBI" id="CHEBI:30616"/>
        <dbReference type="ChEBI" id="CHEBI:32966"/>
        <dbReference type="ChEBI" id="CHEBI:57634"/>
        <dbReference type="ChEBI" id="CHEBI:456216"/>
        <dbReference type="EC" id="2.7.1.11"/>
    </reaction>
</comment>
<dbReference type="Gene3D" id="3.40.50.450">
    <property type="match status" value="1"/>
</dbReference>
<keyword evidence="13" id="KW-0324">Glycolysis</keyword>
<evidence type="ECO:0000256" key="8">
    <source>
        <dbReference type="ARBA" id="ARBA00022723"/>
    </source>
</evidence>
<keyword evidence="9" id="KW-0547">Nucleotide-binding</keyword>
<evidence type="ECO:0000256" key="4">
    <source>
        <dbReference type="ARBA" id="ARBA00004679"/>
    </source>
</evidence>
<keyword evidence="10 17" id="KW-0418">Kinase</keyword>
<evidence type="ECO:0000259" key="16">
    <source>
        <dbReference type="Pfam" id="PF00365"/>
    </source>
</evidence>
<evidence type="ECO:0000256" key="5">
    <source>
        <dbReference type="ARBA" id="ARBA00012055"/>
    </source>
</evidence>
<protein>
    <recommendedName>
        <fullName evidence="5">6-phosphofructokinase</fullName>
        <ecNumber evidence="5">2.7.1.11</ecNumber>
    </recommendedName>
</protein>
<evidence type="ECO:0000256" key="14">
    <source>
        <dbReference type="ARBA" id="ARBA00038478"/>
    </source>
</evidence>
<dbReference type="Gene3D" id="3.40.50.460">
    <property type="entry name" value="Phosphofructokinase domain"/>
    <property type="match status" value="1"/>
</dbReference>
<dbReference type="PRINTS" id="PR00476">
    <property type="entry name" value="PHFRCTKINASE"/>
</dbReference>
<comment type="caution">
    <text evidence="17">The sequence shown here is derived from an EMBL/GenBank/DDBJ whole genome shotgun (WGS) entry which is preliminary data.</text>
</comment>
<dbReference type="GO" id="GO:0030388">
    <property type="term" value="P:fructose 1,6-bisphosphate metabolic process"/>
    <property type="evidence" value="ECO:0007669"/>
    <property type="project" value="TreeGrafter"/>
</dbReference>
<dbReference type="GO" id="GO:0048029">
    <property type="term" value="F:monosaccharide binding"/>
    <property type="evidence" value="ECO:0007669"/>
    <property type="project" value="TreeGrafter"/>
</dbReference>
<comment type="similarity">
    <text evidence="14">Belongs to the phosphofructokinase type A (PFKA) family.</text>
</comment>
<evidence type="ECO:0000256" key="15">
    <source>
        <dbReference type="ARBA" id="ARBA00048070"/>
    </source>
</evidence>
<dbReference type="AlphaFoldDB" id="A0A511ZR14"/>
<keyword evidence="12" id="KW-0460">Magnesium</keyword>
<dbReference type="InterPro" id="IPR012003">
    <property type="entry name" value="ATP_PFK_prok-type"/>
</dbReference>
<dbReference type="PANTHER" id="PTHR13697:SF4">
    <property type="entry name" value="ATP-DEPENDENT 6-PHOSPHOFRUCTOKINASE"/>
    <property type="match status" value="1"/>
</dbReference>
<comment type="subcellular location">
    <subcellularLocation>
        <location evidence="3">Cytoplasm</location>
    </subcellularLocation>
</comment>
<dbReference type="EMBL" id="BJYM01000033">
    <property type="protein sequence ID" value="GEN89890.1"/>
    <property type="molecule type" value="Genomic_DNA"/>
</dbReference>
<dbReference type="EC" id="2.7.1.11" evidence="5"/>
<evidence type="ECO:0000256" key="3">
    <source>
        <dbReference type="ARBA" id="ARBA00004496"/>
    </source>
</evidence>
<dbReference type="PIRSF" id="PIRSF000532">
    <property type="entry name" value="ATP_PFK_prok"/>
    <property type="match status" value="1"/>
</dbReference>
<dbReference type="RefSeq" id="WP_147212750.1">
    <property type="nucleotide sequence ID" value="NZ_BJYM01000033.1"/>
</dbReference>
<keyword evidence="6" id="KW-0963">Cytoplasm</keyword>
<evidence type="ECO:0000256" key="9">
    <source>
        <dbReference type="ARBA" id="ARBA00022741"/>
    </source>
</evidence>
<accession>A0A511ZR14</accession>
<keyword evidence="8" id="KW-0479">Metal-binding</keyword>
<evidence type="ECO:0000256" key="1">
    <source>
        <dbReference type="ARBA" id="ARBA00001946"/>
    </source>
</evidence>
<dbReference type="GO" id="GO:0061621">
    <property type="term" value="P:canonical glycolysis"/>
    <property type="evidence" value="ECO:0007669"/>
    <property type="project" value="TreeGrafter"/>
</dbReference>
<dbReference type="InterPro" id="IPR000023">
    <property type="entry name" value="Phosphofructokinase_dom"/>
</dbReference>
<dbReference type="PANTHER" id="PTHR13697">
    <property type="entry name" value="PHOSPHOFRUCTOKINASE"/>
    <property type="match status" value="1"/>
</dbReference>
<dbReference type="OrthoDB" id="9802503at2"/>
<dbReference type="GO" id="GO:0006002">
    <property type="term" value="P:fructose 6-phosphate metabolic process"/>
    <property type="evidence" value="ECO:0007669"/>
    <property type="project" value="InterPro"/>
</dbReference>
<evidence type="ECO:0000256" key="10">
    <source>
        <dbReference type="ARBA" id="ARBA00022777"/>
    </source>
</evidence>
<organism evidence="17 18">
    <name type="scientific">Oceanobacillus sojae</name>
    <dbReference type="NCBI Taxonomy" id="582851"/>
    <lineage>
        <taxon>Bacteria</taxon>
        <taxon>Bacillati</taxon>
        <taxon>Bacillota</taxon>
        <taxon>Bacilli</taxon>
        <taxon>Bacillales</taxon>
        <taxon>Bacillaceae</taxon>
        <taxon>Oceanobacillus</taxon>
    </lineage>
</organism>